<dbReference type="Proteomes" id="UP000316882">
    <property type="component" value="Unassembled WGS sequence"/>
</dbReference>
<keyword evidence="2" id="KW-1185">Reference proteome</keyword>
<accession>A0A4Y3PQF7</accession>
<reference evidence="1 2" key="1">
    <citation type="submission" date="2019-06" db="EMBL/GenBank/DDBJ databases">
        <title>Whole genome shotgun sequence of Brevibacillus parabrevis NBRC 12334.</title>
        <authorList>
            <person name="Hosoyama A."/>
            <person name="Uohara A."/>
            <person name="Ohji S."/>
            <person name="Ichikawa N."/>
        </authorList>
    </citation>
    <scope>NUCLEOTIDE SEQUENCE [LARGE SCALE GENOMIC DNA]</scope>
    <source>
        <strain evidence="1 2">NBRC 12334</strain>
    </source>
</reference>
<dbReference type="AlphaFoldDB" id="A0A4Y3PQF7"/>
<dbReference type="EMBL" id="BJMH01000013">
    <property type="protein sequence ID" value="GEB33359.1"/>
    <property type="molecule type" value="Genomic_DNA"/>
</dbReference>
<evidence type="ECO:0000313" key="2">
    <source>
        <dbReference type="Proteomes" id="UP000316882"/>
    </source>
</evidence>
<gene>
    <name evidence="1" type="ORF">BPA01_29390</name>
</gene>
<protein>
    <submittedName>
        <fullName evidence="1">Uncharacterized protein</fullName>
    </submittedName>
</protein>
<sequence>MIDRGDQLGNTRTWASKSRGLKQRNQKWFGVKFDTDTAWVKGNVTFFQPLDITLPL</sequence>
<organism evidence="1 2">
    <name type="scientific">Brevibacillus parabrevis</name>
    <dbReference type="NCBI Taxonomy" id="54914"/>
    <lineage>
        <taxon>Bacteria</taxon>
        <taxon>Bacillati</taxon>
        <taxon>Bacillota</taxon>
        <taxon>Bacilli</taxon>
        <taxon>Bacillales</taxon>
        <taxon>Paenibacillaceae</taxon>
        <taxon>Brevibacillus</taxon>
    </lineage>
</organism>
<comment type="caution">
    <text evidence="1">The sequence shown here is derived from an EMBL/GenBank/DDBJ whole genome shotgun (WGS) entry which is preliminary data.</text>
</comment>
<name>A0A4Y3PQF7_BREPA</name>
<evidence type="ECO:0000313" key="1">
    <source>
        <dbReference type="EMBL" id="GEB33359.1"/>
    </source>
</evidence>
<proteinExistence type="predicted"/>